<dbReference type="SUPFAM" id="SSF52540">
    <property type="entry name" value="P-loop containing nucleoside triphosphate hydrolases"/>
    <property type="match status" value="2"/>
</dbReference>
<keyword evidence="8" id="KW-0067">ATP-binding</keyword>
<feature type="domain" description="RING-type" evidence="10">
    <location>
        <begin position="598"/>
        <end position="639"/>
    </location>
</feature>
<dbReference type="InterPro" id="IPR049730">
    <property type="entry name" value="SNF2/RAD54-like_C"/>
</dbReference>
<dbReference type="Pfam" id="PF00176">
    <property type="entry name" value="SNF2-rel_dom"/>
    <property type="match status" value="1"/>
</dbReference>
<evidence type="ECO:0000256" key="5">
    <source>
        <dbReference type="ARBA" id="ARBA00022801"/>
    </source>
</evidence>
<reference evidence="13" key="1">
    <citation type="submission" date="2020-05" db="EMBL/GenBank/DDBJ databases">
        <title>Phylogenomic resolution of chytrid fungi.</title>
        <authorList>
            <person name="Stajich J.E."/>
            <person name="Amses K."/>
            <person name="Simmons R."/>
            <person name="Seto K."/>
            <person name="Myers J."/>
            <person name="Bonds A."/>
            <person name="Quandt C.A."/>
            <person name="Barry K."/>
            <person name="Liu P."/>
            <person name="Grigoriev I."/>
            <person name="Longcore J.E."/>
            <person name="James T.Y."/>
        </authorList>
    </citation>
    <scope>NUCLEOTIDE SEQUENCE</scope>
    <source>
        <strain evidence="13">JEL0476</strain>
    </source>
</reference>
<keyword evidence="5" id="KW-0378">Hydrolase</keyword>
<dbReference type="SUPFAM" id="SSF57850">
    <property type="entry name" value="RING/U-box"/>
    <property type="match status" value="1"/>
</dbReference>
<protein>
    <submittedName>
        <fullName evidence="13">Uncharacterized protein</fullName>
    </submittedName>
</protein>
<feature type="domain" description="Helicase ATP-binding" evidence="11">
    <location>
        <begin position="215"/>
        <end position="437"/>
    </location>
</feature>
<dbReference type="InterPro" id="IPR038718">
    <property type="entry name" value="SNF2-like_sf"/>
</dbReference>
<dbReference type="EMBL" id="JADGJW010000142">
    <property type="protein sequence ID" value="KAJ3223147.1"/>
    <property type="molecule type" value="Genomic_DNA"/>
</dbReference>
<dbReference type="InterPro" id="IPR013083">
    <property type="entry name" value="Znf_RING/FYVE/PHD"/>
</dbReference>
<dbReference type="Gene3D" id="3.40.50.10810">
    <property type="entry name" value="Tandem AAA-ATPase domain"/>
    <property type="match status" value="1"/>
</dbReference>
<evidence type="ECO:0000256" key="8">
    <source>
        <dbReference type="ARBA" id="ARBA00022840"/>
    </source>
</evidence>
<dbReference type="Pfam" id="PF00097">
    <property type="entry name" value="zf-C3HC4"/>
    <property type="match status" value="1"/>
</dbReference>
<evidence type="ECO:0000256" key="3">
    <source>
        <dbReference type="ARBA" id="ARBA00022741"/>
    </source>
</evidence>
<dbReference type="InterPro" id="IPR027417">
    <property type="entry name" value="P-loop_NTPase"/>
</dbReference>
<dbReference type="CDD" id="cd18008">
    <property type="entry name" value="DEXDc_SHPRH-like"/>
    <property type="match status" value="1"/>
</dbReference>
<feature type="domain" description="Helicase C-terminal" evidence="12">
    <location>
        <begin position="721"/>
        <end position="865"/>
    </location>
</feature>
<dbReference type="PANTHER" id="PTHR45626:SF16">
    <property type="entry name" value="ATP-DEPENDENT HELICASE ULS1"/>
    <property type="match status" value="1"/>
</dbReference>
<comment type="caution">
    <text evidence="13">The sequence shown here is derived from an EMBL/GenBank/DDBJ whole genome shotgun (WGS) entry which is preliminary data.</text>
</comment>
<evidence type="ECO:0000256" key="7">
    <source>
        <dbReference type="ARBA" id="ARBA00022833"/>
    </source>
</evidence>
<dbReference type="Pfam" id="PF00271">
    <property type="entry name" value="Helicase_C"/>
    <property type="match status" value="1"/>
</dbReference>
<evidence type="ECO:0000256" key="1">
    <source>
        <dbReference type="ARBA" id="ARBA00007025"/>
    </source>
</evidence>
<dbReference type="GO" id="GO:0005524">
    <property type="term" value="F:ATP binding"/>
    <property type="evidence" value="ECO:0007669"/>
    <property type="project" value="UniProtKB-KW"/>
</dbReference>
<sequence length="886" mass="101472">MDFLDSIISNSFVPSAKRQKFSKDEESKDTITKEDLHEISNKKKICENNSVNEKLTLTTKELTSTSNFISNSSQISKSSHYDTISNEVFIDSPVTSMKKKKMEESDNDEIFANQINATVSMENAEVSENEILPHSEFKLEEMDDDVDTQIDEEEKLSDLLDEVEDDNLDAGSSKNDSSVLSSENLKNLLEIPTPVQLKVGLLQHQKIGVEWMLDQERNEKFRGGILADDMGLGKTLQTIATMVEDKVKYHPTNPTLILCPKSLCNQWKVEFFDKVQTGIFDKVYIYSGSKRIKDPKILSKFDVLISPISTLAAEFEVEESEEKKFALGQSSKEQAENEEEDCVDTRKAKKSAKAVIWEEDELGGTTKFKVPPKRGPLFHIHWHRIVIDEAHGIKNRDTVKFKAVFNLNAQYRWLLTGTPIQNSLVEMHSYFKFLRVSPLNEYAIFRIKVLHPFNSGRESEALNYLHALMDRTLLRRCKTDTIDGHPIISLPPITKFIVKVCFQSTLESDLYRALYTKAREEIRRLLKAGTLMKNYTNVLAWLLRLRQACSHHSLITTFNEKLAAEVEEVEKKKELEKTSIELSLISKMDNFLNGPKECSICFEEPVYPSGGINSICGHFFCKICTDKLIEAENECAVCRGHLERSVLISIKNFVSQFDIEAKLRMDLMEKEKRMCELKELEKIQQLKADNFGVTPGTIKVDKNWSSSTKIERCLSVIKKIELKNEGKTTEKIVIFSQWVKLLDLLEVPLFSQKIKYERYTGSMSMEQRLVAIQNFKNDPECNIILVSLQCGSLGLNLVMANHVILLDLWWNPAVESQAFDRVHRIGQKKPVEVHKILISNTVEQRIEKIQEEKQRIADMVLKSEGKGMGNTNKLSEKDFKDLFEIE</sequence>
<evidence type="ECO:0000256" key="9">
    <source>
        <dbReference type="PROSITE-ProRule" id="PRU00175"/>
    </source>
</evidence>
<keyword evidence="14" id="KW-1185">Reference proteome</keyword>
<evidence type="ECO:0000259" key="10">
    <source>
        <dbReference type="PROSITE" id="PS50089"/>
    </source>
</evidence>
<accession>A0AAD5Y1U1</accession>
<dbReference type="SMART" id="SM00490">
    <property type="entry name" value="HELICc"/>
    <property type="match status" value="1"/>
</dbReference>
<organism evidence="13 14">
    <name type="scientific">Clydaea vesicula</name>
    <dbReference type="NCBI Taxonomy" id="447962"/>
    <lineage>
        <taxon>Eukaryota</taxon>
        <taxon>Fungi</taxon>
        <taxon>Fungi incertae sedis</taxon>
        <taxon>Chytridiomycota</taxon>
        <taxon>Chytridiomycota incertae sedis</taxon>
        <taxon>Chytridiomycetes</taxon>
        <taxon>Lobulomycetales</taxon>
        <taxon>Lobulomycetaceae</taxon>
        <taxon>Clydaea</taxon>
    </lineage>
</organism>
<keyword evidence="4 9" id="KW-0863">Zinc-finger</keyword>
<dbReference type="Gene3D" id="3.40.50.300">
    <property type="entry name" value="P-loop containing nucleotide triphosphate hydrolases"/>
    <property type="match status" value="1"/>
</dbReference>
<dbReference type="SMART" id="SM00487">
    <property type="entry name" value="DEXDc"/>
    <property type="match status" value="1"/>
</dbReference>
<dbReference type="CDD" id="cd18793">
    <property type="entry name" value="SF2_C_SNF"/>
    <property type="match status" value="1"/>
</dbReference>
<dbReference type="GO" id="GO:0005634">
    <property type="term" value="C:nucleus"/>
    <property type="evidence" value="ECO:0007669"/>
    <property type="project" value="TreeGrafter"/>
</dbReference>
<dbReference type="GO" id="GO:0008094">
    <property type="term" value="F:ATP-dependent activity, acting on DNA"/>
    <property type="evidence" value="ECO:0007669"/>
    <property type="project" value="TreeGrafter"/>
</dbReference>
<evidence type="ECO:0000256" key="6">
    <source>
        <dbReference type="ARBA" id="ARBA00022806"/>
    </source>
</evidence>
<dbReference type="GO" id="GO:0008270">
    <property type="term" value="F:zinc ion binding"/>
    <property type="evidence" value="ECO:0007669"/>
    <property type="project" value="UniProtKB-KW"/>
</dbReference>
<dbReference type="PANTHER" id="PTHR45626">
    <property type="entry name" value="TRANSCRIPTION TERMINATION FACTOR 2-RELATED"/>
    <property type="match status" value="1"/>
</dbReference>
<gene>
    <name evidence="13" type="ORF">HK099_001494</name>
</gene>
<evidence type="ECO:0000259" key="11">
    <source>
        <dbReference type="PROSITE" id="PS51192"/>
    </source>
</evidence>
<keyword evidence="3" id="KW-0547">Nucleotide-binding</keyword>
<dbReference type="GO" id="GO:0004386">
    <property type="term" value="F:helicase activity"/>
    <property type="evidence" value="ECO:0007669"/>
    <property type="project" value="UniProtKB-KW"/>
</dbReference>
<keyword evidence="7" id="KW-0862">Zinc</keyword>
<dbReference type="Gene3D" id="3.30.40.10">
    <property type="entry name" value="Zinc/RING finger domain, C3HC4 (zinc finger)"/>
    <property type="match status" value="1"/>
</dbReference>
<dbReference type="PROSITE" id="PS51194">
    <property type="entry name" value="HELICASE_CTER"/>
    <property type="match status" value="1"/>
</dbReference>
<dbReference type="GO" id="GO:0000724">
    <property type="term" value="P:double-strand break repair via homologous recombination"/>
    <property type="evidence" value="ECO:0007669"/>
    <property type="project" value="TreeGrafter"/>
</dbReference>
<dbReference type="PROSITE" id="PS50089">
    <property type="entry name" value="ZF_RING_2"/>
    <property type="match status" value="1"/>
</dbReference>
<keyword evidence="2" id="KW-0479">Metal-binding</keyword>
<dbReference type="GO" id="GO:0016787">
    <property type="term" value="F:hydrolase activity"/>
    <property type="evidence" value="ECO:0007669"/>
    <property type="project" value="UniProtKB-KW"/>
</dbReference>
<dbReference type="AlphaFoldDB" id="A0AAD5Y1U1"/>
<evidence type="ECO:0000313" key="14">
    <source>
        <dbReference type="Proteomes" id="UP001211065"/>
    </source>
</evidence>
<keyword evidence="6" id="KW-0347">Helicase</keyword>
<dbReference type="InterPro" id="IPR018957">
    <property type="entry name" value="Znf_C3HC4_RING-type"/>
</dbReference>
<dbReference type="InterPro" id="IPR000330">
    <property type="entry name" value="SNF2_N"/>
</dbReference>
<dbReference type="InterPro" id="IPR001841">
    <property type="entry name" value="Znf_RING"/>
</dbReference>
<name>A0AAD5Y1U1_9FUNG</name>
<evidence type="ECO:0000256" key="4">
    <source>
        <dbReference type="ARBA" id="ARBA00022771"/>
    </source>
</evidence>
<evidence type="ECO:0000313" key="13">
    <source>
        <dbReference type="EMBL" id="KAJ3223147.1"/>
    </source>
</evidence>
<dbReference type="InterPro" id="IPR001650">
    <property type="entry name" value="Helicase_C-like"/>
</dbReference>
<dbReference type="InterPro" id="IPR050628">
    <property type="entry name" value="SNF2_RAD54_helicase_TF"/>
</dbReference>
<evidence type="ECO:0000256" key="2">
    <source>
        <dbReference type="ARBA" id="ARBA00022723"/>
    </source>
</evidence>
<dbReference type="Proteomes" id="UP001211065">
    <property type="component" value="Unassembled WGS sequence"/>
</dbReference>
<comment type="similarity">
    <text evidence="1">Belongs to the SNF2/RAD54 helicase family.</text>
</comment>
<proteinExistence type="inferred from homology"/>
<dbReference type="InterPro" id="IPR014001">
    <property type="entry name" value="Helicase_ATP-bd"/>
</dbReference>
<dbReference type="PROSITE" id="PS51192">
    <property type="entry name" value="HELICASE_ATP_BIND_1"/>
    <property type="match status" value="1"/>
</dbReference>
<evidence type="ECO:0000259" key="12">
    <source>
        <dbReference type="PROSITE" id="PS51194"/>
    </source>
</evidence>
<dbReference type="GO" id="GO:0005737">
    <property type="term" value="C:cytoplasm"/>
    <property type="evidence" value="ECO:0007669"/>
    <property type="project" value="TreeGrafter"/>
</dbReference>